<feature type="transmembrane region" description="Helical" evidence="1">
    <location>
        <begin position="16"/>
        <end position="36"/>
    </location>
</feature>
<evidence type="ECO:0008006" key="4">
    <source>
        <dbReference type="Google" id="ProtNLM"/>
    </source>
</evidence>
<reference evidence="2 3" key="1">
    <citation type="journal article" date="2015" name="Sci. Rep.">
        <title>Genome of the facultative scuticociliatosis pathogen Pseudocohnilembus persalinus provides insight into its virulence through horizontal gene transfer.</title>
        <authorList>
            <person name="Xiong J."/>
            <person name="Wang G."/>
            <person name="Cheng J."/>
            <person name="Tian M."/>
            <person name="Pan X."/>
            <person name="Warren A."/>
            <person name="Jiang C."/>
            <person name="Yuan D."/>
            <person name="Miao W."/>
        </authorList>
    </citation>
    <scope>NUCLEOTIDE SEQUENCE [LARGE SCALE GENOMIC DNA]</scope>
    <source>
        <strain evidence="2">36N120E</strain>
    </source>
</reference>
<keyword evidence="3" id="KW-1185">Reference proteome</keyword>
<dbReference type="EMBL" id="LDAU01000095">
    <property type="protein sequence ID" value="KRX06557.1"/>
    <property type="molecule type" value="Genomic_DNA"/>
</dbReference>
<dbReference type="OrthoDB" id="305876at2759"/>
<dbReference type="InParanoid" id="A0A0V0QWU8"/>
<name>A0A0V0QWU8_PSEPJ</name>
<keyword evidence="1" id="KW-0812">Transmembrane</keyword>
<keyword evidence="1" id="KW-1133">Transmembrane helix</keyword>
<gene>
    <name evidence="2" type="ORF">PPERSA_10415</name>
</gene>
<accession>A0A0V0QWU8</accession>
<organism evidence="2 3">
    <name type="scientific">Pseudocohnilembus persalinus</name>
    <name type="common">Ciliate</name>
    <dbReference type="NCBI Taxonomy" id="266149"/>
    <lineage>
        <taxon>Eukaryota</taxon>
        <taxon>Sar</taxon>
        <taxon>Alveolata</taxon>
        <taxon>Ciliophora</taxon>
        <taxon>Intramacronucleata</taxon>
        <taxon>Oligohymenophorea</taxon>
        <taxon>Scuticociliatia</taxon>
        <taxon>Philasterida</taxon>
        <taxon>Pseudocohnilembidae</taxon>
        <taxon>Pseudocohnilembus</taxon>
    </lineage>
</organism>
<dbReference type="AlphaFoldDB" id="A0A0V0QWU8"/>
<protein>
    <recommendedName>
        <fullName evidence="4">Insulin-like growth factor binding protein, N-terminal</fullName>
    </recommendedName>
</protein>
<dbReference type="Proteomes" id="UP000054937">
    <property type="component" value="Unassembled WGS sequence"/>
</dbReference>
<comment type="caution">
    <text evidence="2">The sequence shown here is derived from an EMBL/GenBank/DDBJ whole genome shotgun (WGS) entry which is preliminary data.</text>
</comment>
<evidence type="ECO:0000313" key="3">
    <source>
        <dbReference type="Proteomes" id="UP000054937"/>
    </source>
</evidence>
<sequence length="642" mass="74986">MSQKLKLQKLIKQKQASNYIFLVFIFIIQLNSFYSLNIDPEQLVTHEISESLFFIENFQIIDSNIASYDQIMLNQFLYVSVITGYINFITNQIIIFTDENGQIISKTQLSGSNFFSSSLSKTNLENEVFYAYIQQQQSGDYKKYIYIAFLTQDGEFTRNTQTQSELLIQDPVYQKEYEQILTKYYQNRIYILAQRISGEIDVFFIDISMDQSYNIINQIFNDGSTFSKNQFSFLYADNQKLISQVAYQGSQDTYFVIFDLETQLVTSSIPSLNNPFLHEQLKNQPKQIPGTENQYNLISGDYMDPKIKITTYEIQDQPEKTIIEICHTNINIENFNGPTYNLFKNLQYGNINKDYTWIKGQNKIDNKNYIFFLNPQNCQFYENQNGQILFYEIDDDKFYNVLHTYSVNQEVNLILYTYKQDSVTQQKNAVAKILSLGYLYEGCDEGQFSIYTEKDCQNCIDNCQKCKNNLTCDTCQSPNFQLNGDFTQCICAQDYLEYKGQCVTQKQYDILQQQEENVNSDNNNNKKNESENCGKYEFYSSTTQKCTECYYYKEMCVQQCPKANDPKNKYYKSQRDTILKIEEDGKKICYQELVPPGGIDPPSQHLQCYVLPLNQGGCHLVVSTHRPNIFSVMFSHQTKEAL</sequence>
<evidence type="ECO:0000313" key="2">
    <source>
        <dbReference type="EMBL" id="KRX06557.1"/>
    </source>
</evidence>
<evidence type="ECO:0000256" key="1">
    <source>
        <dbReference type="SAM" id="Phobius"/>
    </source>
</evidence>
<proteinExistence type="predicted"/>
<keyword evidence="1" id="KW-0472">Membrane</keyword>